<evidence type="ECO:0000259" key="1">
    <source>
        <dbReference type="Pfam" id="PF03413"/>
    </source>
</evidence>
<keyword evidence="3" id="KW-1185">Reference proteome</keyword>
<organism evidence="2 3">
    <name type="scientific">Metabacillus fastidiosus</name>
    <dbReference type="NCBI Taxonomy" id="1458"/>
    <lineage>
        <taxon>Bacteria</taxon>
        <taxon>Bacillati</taxon>
        <taxon>Bacillota</taxon>
        <taxon>Bacilli</taxon>
        <taxon>Bacillales</taxon>
        <taxon>Bacillaceae</taxon>
        <taxon>Metabacillus</taxon>
    </lineage>
</organism>
<dbReference type="InterPro" id="IPR025711">
    <property type="entry name" value="PepSY"/>
</dbReference>
<evidence type="ECO:0000313" key="2">
    <source>
        <dbReference type="EMBL" id="MED4401241.1"/>
    </source>
</evidence>
<dbReference type="RefSeq" id="WP_066234159.1">
    <property type="nucleotide sequence ID" value="NZ_JARTFQ010000007.1"/>
</dbReference>
<proteinExistence type="predicted"/>
<gene>
    <name evidence="2" type="ORF">P9271_07815</name>
</gene>
<accession>A0ABU6NVU2</accession>
<comment type="caution">
    <text evidence="2">The sequence shown here is derived from an EMBL/GenBank/DDBJ whole genome shotgun (WGS) entry which is preliminary data.</text>
</comment>
<dbReference type="GeneID" id="301142724"/>
<name>A0ABU6NVU2_9BACI</name>
<dbReference type="Pfam" id="PF03413">
    <property type="entry name" value="PepSY"/>
    <property type="match status" value="1"/>
</dbReference>
<dbReference type="Proteomes" id="UP001342826">
    <property type="component" value="Unassembled WGS sequence"/>
</dbReference>
<protein>
    <submittedName>
        <fullName evidence="2">PepSY domain-containing protein</fullName>
    </submittedName>
</protein>
<feature type="domain" description="PepSY" evidence="1">
    <location>
        <begin position="29"/>
        <end position="99"/>
    </location>
</feature>
<evidence type="ECO:0000313" key="3">
    <source>
        <dbReference type="Proteomes" id="UP001342826"/>
    </source>
</evidence>
<reference evidence="2 3" key="1">
    <citation type="submission" date="2023-03" db="EMBL/GenBank/DDBJ databases">
        <title>Bacillus Genome Sequencing.</title>
        <authorList>
            <person name="Dunlap C."/>
        </authorList>
    </citation>
    <scope>NUCLEOTIDE SEQUENCE [LARGE SCALE GENOMIC DNA]</scope>
    <source>
        <strain evidence="2 3">NRS-1717</strain>
    </source>
</reference>
<dbReference type="EMBL" id="JARTFS010000005">
    <property type="protein sequence ID" value="MED4401241.1"/>
    <property type="molecule type" value="Genomic_DNA"/>
</dbReference>
<sequence>MKCKDFMIGLGLGITIGYFLKDQLKTTYISSNKALNIVKKAFKERGTIDGSWIFTNVEQYEKNGISYDIYKTGISRTVDDSAEQYETIVDAKTGTILEVNKV</sequence>